<protein>
    <submittedName>
        <fullName evidence="3">Uncharacterized protein</fullName>
    </submittedName>
</protein>
<organism evidence="3 4">
    <name type="scientific">Pestalotiopsis fici (strain W106-1 / CGMCC3.15140)</name>
    <dbReference type="NCBI Taxonomy" id="1229662"/>
    <lineage>
        <taxon>Eukaryota</taxon>
        <taxon>Fungi</taxon>
        <taxon>Dikarya</taxon>
        <taxon>Ascomycota</taxon>
        <taxon>Pezizomycotina</taxon>
        <taxon>Sordariomycetes</taxon>
        <taxon>Xylariomycetidae</taxon>
        <taxon>Amphisphaeriales</taxon>
        <taxon>Sporocadaceae</taxon>
        <taxon>Pestalotiopsis</taxon>
    </lineage>
</organism>
<dbReference type="RefSeq" id="XP_007833270.1">
    <property type="nucleotide sequence ID" value="XM_007835079.1"/>
</dbReference>
<feature type="region of interest" description="Disordered" evidence="1">
    <location>
        <begin position="1"/>
        <end position="20"/>
    </location>
</feature>
<dbReference type="OrthoDB" id="2847781at2759"/>
<sequence length="524" mass="57558">MAPTDGAASTAAARNEAPASGDPIPGPTILFWMVCFALNAMAAPSGSDIGLGYEPRWLPSLSPVIPVFDAIHIVGTWLVLYYKSGRSYRLATAETLLNRVLGGSGVTQWVRKERVRTEIGSVLHALQQLYQTIPARTGSILAFSAFDHHETARVIAELQLQIILVRDEFNSFISSGRAHHHRKALAGLSNLLDEESKVNSLLGLLLGLNNQHTKKDEISRLVSNFKSTVIAAQRFMGDCEVRDHTKARSAIKSLIETMNYRWFCFTLGVLPQFIKLFGSRGILWCQVCGAGYLASWAIFEALVVAAKLMNLDKPDTELSRAWDSDSTRPGNNTDATNCLSLSGTTVERAQNMPVDGLPEKNIYLDLLSISLGAMSVLGHTLTCTFLFVVGKARADSYHCLALMPIWINDFSNTFPLLHNFSGIVNFTIFGMSVLAILRLSFTLCLGWASGETTTILERKDLLVFTGALVASRGLIGTICVSDSARSKLLTGLRVVFYCVPTVYYFLVRYDDDGTELLSWAEWLG</sequence>
<gene>
    <name evidence="3" type="ORF">PFICI_06498</name>
</gene>
<keyword evidence="2" id="KW-1133">Transmembrane helix</keyword>
<dbReference type="InParanoid" id="W3X8I1"/>
<evidence type="ECO:0000313" key="4">
    <source>
        <dbReference type="Proteomes" id="UP000030651"/>
    </source>
</evidence>
<dbReference type="Proteomes" id="UP000030651">
    <property type="component" value="Unassembled WGS sequence"/>
</dbReference>
<feature type="transmembrane region" description="Helical" evidence="2">
    <location>
        <begin position="461"/>
        <end position="481"/>
    </location>
</feature>
<dbReference type="HOGENOM" id="CLU_519812_0_0_1"/>
<evidence type="ECO:0000313" key="3">
    <source>
        <dbReference type="EMBL" id="ETS81496.1"/>
    </source>
</evidence>
<name>W3X8I1_PESFW</name>
<keyword evidence="2" id="KW-0472">Membrane</keyword>
<keyword evidence="4" id="KW-1185">Reference proteome</keyword>
<dbReference type="AlphaFoldDB" id="W3X8I1"/>
<keyword evidence="2" id="KW-0812">Transmembrane</keyword>
<proteinExistence type="predicted"/>
<dbReference type="KEGG" id="pfy:PFICI_06498"/>
<feature type="transmembrane region" description="Helical" evidence="2">
    <location>
        <begin position="488"/>
        <end position="506"/>
    </location>
</feature>
<dbReference type="GeneID" id="19271511"/>
<feature type="transmembrane region" description="Helical" evidence="2">
    <location>
        <begin position="362"/>
        <end position="388"/>
    </location>
</feature>
<reference evidence="4" key="1">
    <citation type="journal article" date="2015" name="BMC Genomics">
        <title>Genomic and transcriptomic analysis of the endophytic fungus Pestalotiopsis fici reveals its lifestyle and high potential for synthesis of natural products.</title>
        <authorList>
            <person name="Wang X."/>
            <person name="Zhang X."/>
            <person name="Liu L."/>
            <person name="Xiang M."/>
            <person name="Wang W."/>
            <person name="Sun X."/>
            <person name="Che Y."/>
            <person name="Guo L."/>
            <person name="Liu G."/>
            <person name="Guo L."/>
            <person name="Wang C."/>
            <person name="Yin W.B."/>
            <person name="Stadler M."/>
            <person name="Zhang X."/>
            <person name="Liu X."/>
        </authorList>
    </citation>
    <scope>NUCLEOTIDE SEQUENCE [LARGE SCALE GENOMIC DNA]</scope>
    <source>
        <strain evidence="4">W106-1 / CGMCC3.15140</strain>
    </source>
</reference>
<feature type="transmembrane region" description="Helical" evidence="2">
    <location>
        <begin position="423"/>
        <end position="449"/>
    </location>
</feature>
<feature type="compositionally biased region" description="Low complexity" evidence="1">
    <location>
        <begin position="1"/>
        <end position="13"/>
    </location>
</feature>
<dbReference type="EMBL" id="KI912112">
    <property type="protein sequence ID" value="ETS81496.1"/>
    <property type="molecule type" value="Genomic_DNA"/>
</dbReference>
<accession>W3X8I1</accession>
<evidence type="ECO:0000256" key="2">
    <source>
        <dbReference type="SAM" id="Phobius"/>
    </source>
</evidence>
<evidence type="ECO:0000256" key="1">
    <source>
        <dbReference type="SAM" id="MobiDB-lite"/>
    </source>
</evidence>
<feature type="transmembrane region" description="Helical" evidence="2">
    <location>
        <begin position="282"/>
        <end position="306"/>
    </location>
</feature>